<dbReference type="AlphaFoldDB" id="A0AAU9K360"/>
<dbReference type="PANTHER" id="PTHR19308">
    <property type="entry name" value="PHOSPHATIDYLCHOLINE TRANSFER PROTEIN"/>
    <property type="match status" value="1"/>
</dbReference>
<dbReference type="PROSITE" id="PS50848">
    <property type="entry name" value="START"/>
    <property type="match status" value="1"/>
</dbReference>
<gene>
    <name evidence="2" type="ORF">BSTOLATCC_MIC53691</name>
</gene>
<name>A0AAU9K360_9CILI</name>
<keyword evidence="3" id="KW-1185">Reference proteome</keyword>
<evidence type="ECO:0000259" key="1">
    <source>
        <dbReference type="PROSITE" id="PS50848"/>
    </source>
</evidence>
<feature type="domain" description="START" evidence="1">
    <location>
        <begin position="15"/>
        <end position="206"/>
    </location>
</feature>
<dbReference type="CDD" id="cd00177">
    <property type="entry name" value="START"/>
    <property type="match status" value="1"/>
</dbReference>
<dbReference type="Proteomes" id="UP001162131">
    <property type="component" value="Unassembled WGS sequence"/>
</dbReference>
<accession>A0AAU9K360</accession>
<dbReference type="GO" id="GO:0008289">
    <property type="term" value="F:lipid binding"/>
    <property type="evidence" value="ECO:0007669"/>
    <property type="project" value="InterPro"/>
</dbReference>
<proteinExistence type="predicted"/>
<reference evidence="2" key="1">
    <citation type="submission" date="2021-09" db="EMBL/GenBank/DDBJ databases">
        <authorList>
            <consortium name="AG Swart"/>
            <person name="Singh M."/>
            <person name="Singh A."/>
            <person name="Seah K."/>
            <person name="Emmerich C."/>
        </authorList>
    </citation>
    <scope>NUCLEOTIDE SEQUENCE</scope>
    <source>
        <strain evidence="2">ATCC30299</strain>
    </source>
</reference>
<dbReference type="InterPro" id="IPR023393">
    <property type="entry name" value="START-like_dom_sf"/>
</dbReference>
<evidence type="ECO:0000313" key="2">
    <source>
        <dbReference type="EMBL" id="CAG9331626.1"/>
    </source>
</evidence>
<dbReference type="InterPro" id="IPR051213">
    <property type="entry name" value="START_lipid_transfer"/>
</dbReference>
<sequence length="206" mass="23325">MESEIEAISTTGLERAEAELLDLINNPQRQWETLKAKNNLTRHKIYTESGINIVKSSGTIPRSAQIVCDALWDYTRKREWDKGCTEVRLIQEFPSGIRIMYNSFKSPWPVTDRDFVYASRKVILGSDILMSSANVVTPLCPEKSSHVRGEMKSSGFLIHPLDDNSCTLTYVVNVDPRGSIPNFAVNKVQEEQSMNVDEIRKFVVKG</sequence>
<dbReference type="Pfam" id="PF01852">
    <property type="entry name" value="START"/>
    <property type="match status" value="1"/>
</dbReference>
<evidence type="ECO:0000313" key="3">
    <source>
        <dbReference type="Proteomes" id="UP001162131"/>
    </source>
</evidence>
<dbReference type="InterPro" id="IPR002913">
    <property type="entry name" value="START_lipid-bd_dom"/>
</dbReference>
<dbReference type="GO" id="GO:0005737">
    <property type="term" value="C:cytoplasm"/>
    <property type="evidence" value="ECO:0007669"/>
    <property type="project" value="UniProtKB-ARBA"/>
</dbReference>
<dbReference type="SMART" id="SM00234">
    <property type="entry name" value="START"/>
    <property type="match status" value="1"/>
</dbReference>
<protein>
    <recommendedName>
        <fullName evidence="1">START domain-containing protein</fullName>
    </recommendedName>
</protein>
<dbReference type="SUPFAM" id="SSF55961">
    <property type="entry name" value="Bet v1-like"/>
    <property type="match status" value="1"/>
</dbReference>
<comment type="caution">
    <text evidence="2">The sequence shown here is derived from an EMBL/GenBank/DDBJ whole genome shotgun (WGS) entry which is preliminary data.</text>
</comment>
<dbReference type="PANTHER" id="PTHR19308:SF56">
    <property type="entry name" value="START DOMAIN-CONTAINING PROTEIN"/>
    <property type="match status" value="1"/>
</dbReference>
<dbReference type="Gene3D" id="3.30.530.20">
    <property type="match status" value="1"/>
</dbReference>
<dbReference type="EMBL" id="CAJZBQ010000053">
    <property type="protein sequence ID" value="CAG9331626.1"/>
    <property type="molecule type" value="Genomic_DNA"/>
</dbReference>
<organism evidence="2 3">
    <name type="scientific">Blepharisma stoltei</name>
    <dbReference type="NCBI Taxonomy" id="1481888"/>
    <lineage>
        <taxon>Eukaryota</taxon>
        <taxon>Sar</taxon>
        <taxon>Alveolata</taxon>
        <taxon>Ciliophora</taxon>
        <taxon>Postciliodesmatophora</taxon>
        <taxon>Heterotrichea</taxon>
        <taxon>Heterotrichida</taxon>
        <taxon>Blepharismidae</taxon>
        <taxon>Blepharisma</taxon>
    </lineage>
</organism>